<dbReference type="AlphaFoldDB" id="A0AAW0WBX9"/>
<sequence>MLPEAGIGERRKGEIMHSSIVDEATPSSSYFPAIDQLREKRLRDTLHLASPIKGHCREKYLRFGQNIISSSSLRRVASQPCLTLKVSAANLRCTNQPTIPRCFSNKDHPLKFLM</sequence>
<dbReference type="Proteomes" id="UP001445076">
    <property type="component" value="Unassembled WGS sequence"/>
</dbReference>
<dbReference type="EMBL" id="JARKIK010000072">
    <property type="protein sequence ID" value="KAK8728345.1"/>
    <property type="molecule type" value="Genomic_DNA"/>
</dbReference>
<name>A0AAW0WBX9_CHEQU</name>
<reference evidence="1 2" key="1">
    <citation type="journal article" date="2024" name="BMC Genomics">
        <title>Genome assembly of redclaw crayfish (Cherax quadricarinatus) provides insights into its immune adaptation and hypoxia tolerance.</title>
        <authorList>
            <person name="Liu Z."/>
            <person name="Zheng J."/>
            <person name="Li H."/>
            <person name="Fang K."/>
            <person name="Wang S."/>
            <person name="He J."/>
            <person name="Zhou D."/>
            <person name="Weng S."/>
            <person name="Chi M."/>
            <person name="Gu Z."/>
            <person name="He J."/>
            <person name="Li F."/>
            <person name="Wang M."/>
        </authorList>
    </citation>
    <scope>NUCLEOTIDE SEQUENCE [LARGE SCALE GENOMIC DNA]</scope>
    <source>
        <strain evidence="1">ZL_2023a</strain>
    </source>
</reference>
<accession>A0AAW0WBX9</accession>
<gene>
    <name evidence="1" type="ORF">OTU49_009242</name>
</gene>
<comment type="caution">
    <text evidence="1">The sequence shown here is derived from an EMBL/GenBank/DDBJ whole genome shotgun (WGS) entry which is preliminary data.</text>
</comment>
<evidence type="ECO:0000313" key="1">
    <source>
        <dbReference type="EMBL" id="KAK8728345.1"/>
    </source>
</evidence>
<proteinExistence type="predicted"/>
<evidence type="ECO:0000313" key="2">
    <source>
        <dbReference type="Proteomes" id="UP001445076"/>
    </source>
</evidence>
<organism evidence="1 2">
    <name type="scientific">Cherax quadricarinatus</name>
    <name type="common">Australian red claw crayfish</name>
    <dbReference type="NCBI Taxonomy" id="27406"/>
    <lineage>
        <taxon>Eukaryota</taxon>
        <taxon>Metazoa</taxon>
        <taxon>Ecdysozoa</taxon>
        <taxon>Arthropoda</taxon>
        <taxon>Crustacea</taxon>
        <taxon>Multicrustacea</taxon>
        <taxon>Malacostraca</taxon>
        <taxon>Eumalacostraca</taxon>
        <taxon>Eucarida</taxon>
        <taxon>Decapoda</taxon>
        <taxon>Pleocyemata</taxon>
        <taxon>Astacidea</taxon>
        <taxon>Parastacoidea</taxon>
        <taxon>Parastacidae</taxon>
        <taxon>Cherax</taxon>
    </lineage>
</organism>
<protein>
    <submittedName>
        <fullName evidence="1">Uncharacterized protein</fullName>
    </submittedName>
</protein>
<keyword evidence="2" id="KW-1185">Reference proteome</keyword>